<evidence type="ECO:0000256" key="1">
    <source>
        <dbReference type="SAM" id="MobiDB-lite"/>
    </source>
</evidence>
<evidence type="ECO:0000313" key="2">
    <source>
        <dbReference type="EMBL" id="HAG2284805.1"/>
    </source>
</evidence>
<reference evidence="2" key="2">
    <citation type="submission" date="2020-02" db="EMBL/GenBank/DDBJ databases">
        <authorList>
            <consortium name="NCBI Pathogen Detection Project"/>
        </authorList>
    </citation>
    <scope>NUCLEOTIDE SEQUENCE</scope>
    <source>
        <strain evidence="2">MA.CK_94/00001630</strain>
    </source>
</reference>
<comment type="caution">
    <text evidence="2">The sequence shown here is derived from an EMBL/GenBank/DDBJ whole genome shotgun (WGS) entry which is preliminary data.</text>
</comment>
<feature type="region of interest" description="Disordered" evidence="1">
    <location>
        <begin position="1"/>
        <end position="23"/>
    </location>
</feature>
<sequence length="62" mass="6961">EEKGLIKGKLEGREEGKLEGREEGKLEGKLEVAQQMLASGMDRHTVMKLTGLSDDDLRNLRH</sequence>
<gene>
    <name evidence="2" type="ORF">G8W61_005203</name>
</gene>
<protein>
    <submittedName>
        <fullName evidence="2">ISNCY family transposase</fullName>
    </submittedName>
</protein>
<accession>A0A760BI63</accession>
<reference evidence="2" key="1">
    <citation type="journal article" date="2018" name="Genome Biol.">
        <title>SKESA: strategic k-mer extension for scrupulous assemblies.</title>
        <authorList>
            <person name="Souvorov A."/>
            <person name="Agarwala R."/>
            <person name="Lipman D.J."/>
        </authorList>
    </citation>
    <scope>NUCLEOTIDE SEQUENCE</scope>
    <source>
        <strain evidence="2">MA.CK_94/00001630</strain>
    </source>
</reference>
<organism evidence="2">
    <name type="scientific">Salmonella enterica</name>
    <name type="common">Salmonella choleraesuis</name>
    <dbReference type="NCBI Taxonomy" id="28901"/>
    <lineage>
        <taxon>Bacteria</taxon>
        <taxon>Pseudomonadati</taxon>
        <taxon>Pseudomonadota</taxon>
        <taxon>Gammaproteobacteria</taxon>
        <taxon>Enterobacterales</taxon>
        <taxon>Enterobacteriaceae</taxon>
        <taxon>Salmonella</taxon>
    </lineage>
</organism>
<dbReference type="EMBL" id="DAAXRP010000030">
    <property type="protein sequence ID" value="HAG2284805.1"/>
    <property type="molecule type" value="Genomic_DNA"/>
</dbReference>
<proteinExistence type="predicted"/>
<name>A0A760BI63_SALER</name>
<dbReference type="AlphaFoldDB" id="A0A760BI63"/>
<feature type="non-terminal residue" evidence="2">
    <location>
        <position position="1"/>
    </location>
</feature>